<dbReference type="PROSITE" id="PS50833">
    <property type="entry name" value="BRIX"/>
    <property type="match status" value="1"/>
</dbReference>
<evidence type="ECO:0000259" key="2">
    <source>
        <dbReference type="PROSITE" id="PS50833"/>
    </source>
</evidence>
<dbReference type="PANTHER" id="PTHR12661:SF5">
    <property type="entry name" value="SUPPRESSOR OF SWI4 1 HOMOLOG"/>
    <property type="match status" value="1"/>
</dbReference>
<dbReference type="EMBL" id="HBIJ01000773">
    <property type="protein sequence ID" value="CAE0359836.1"/>
    <property type="molecule type" value="Transcribed_RNA"/>
</dbReference>
<gene>
    <name evidence="3" type="ORF">ALAG00032_LOCUS565</name>
</gene>
<dbReference type="InterPro" id="IPR045112">
    <property type="entry name" value="PPAN-like"/>
</dbReference>
<reference evidence="3" key="1">
    <citation type="submission" date="2021-01" db="EMBL/GenBank/DDBJ databases">
        <authorList>
            <person name="Corre E."/>
            <person name="Pelletier E."/>
            <person name="Niang G."/>
            <person name="Scheremetjew M."/>
            <person name="Finn R."/>
            <person name="Kale V."/>
            <person name="Holt S."/>
            <person name="Cochrane G."/>
            <person name="Meng A."/>
            <person name="Brown T."/>
            <person name="Cohen L."/>
        </authorList>
    </citation>
    <scope>NUCLEOTIDE SEQUENCE</scope>
    <source>
        <strain evidence="3">CCMP1510</strain>
    </source>
</reference>
<dbReference type="GO" id="GO:0000027">
    <property type="term" value="P:ribosomal large subunit assembly"/>
    <property type="evidence" value="ECO:0007669"/>
    <property type="project" value="TreeGrafter"/>
</dbReference>
<accession>A0A7S3NH39</accession>
<evidence type="ECO:0000313" key="3">
    <source>
        <dbReference type="EMBL" id="CAE0359836.1"/>
    </source>
</evidence>
<dbReference type="GO" id="GO:0019843">
    <property type="term" value="F:rRNA binding"/>
    <property type="evidence" value="ECO:0007669"/>
    <property type="project" value="InterPro"/>
</dbReference>
<feature type="region of interest" description="Disordered" evidence="1">
    <location>
        <begin position="316"/>
        <end position="375"/>
    </location>
</feature>
<sequence>MPRKGGRRKKRRTQPLAPRPGEAVSSSGHHVGEETELPPRSMIVRRGKTGKAVTELVRELRRVMAPNTAERLRERAGISIRDLAEAGVALKVSHLILVSESSGTNRVTLRIARLPQGPTLEFQVMSFQLSKHVRKEQDQPYETPYIYATAPLLVLSGLAKATQPETKLTRATLQALFPAMDVTSVKLNECRRAALCAHKDDGLIDLRHYAIQTRAAGVSKPIRDVVLAKKTPDLSKLKHVAQYIDPSTTSATQDVAIDESNEVEHQVELDPKFLGKNISKRKSAITLAELGPRLTLKLIKVQKGLCDGAYLFNAPTTQGHDQQPPTETNQQSEKQIPSANKKRTISFQEPQHDELRGTKRIRKASRTSNKSSLAS</sequence>
<feature type="region of interest" description="Disordered" evidence="1">
    <location>
        <begin position="1"/>
        <end position="42"/>
    </location>
</feature>
<feature type="compositionally biased region" description="Polar residues" evidence="1">
    <location>
        <begin position="366"/>
        <end position="375"/>
    </location>
</feature>
<dbReference type="InterPro" id="IPR007109">
    <property type="entry name" value="Brix"/>
</dbReference>
<dbReference type="Pfam" id="PF04427">
    <property type="entry name" value="Brix"/>
    <property type="match status" value="1"/>
</dbReference>
<dbReference type="SMART" id="SM00879">
    <property type="entry name" value="Brix"/>
    <property type="match status" value="1"/>
</dbReference>
<dbReference type="PANTHER" id="PTHR12661">
    <property type="entry name" value="PETER PAN-RELATED"/>
    <property type="match status" value="1"/>
</dbReference>
<proteinExistence type="predicted"/>
<organism evidence="3">
    <name type="scientific">Aureoumbra lagunensis</name>
    <dbReference type="NCBI Taxonomy" id="44058"/>
    <lineage>
        <taxon>Eukaryota</taxon>
        <taxon>Sar</taxon>
        <taxon>Stramenopiles</taxon>
        <taxon>Ochrophyta</taxon>
        <taxon>Pelagophyceae</taxon>
        <taxon>Pelagomonadales</taxon>
        <taxon>Aureoumbra</taxon>
    </lineage>
</organism>
<evidence type="ECO:0000256" key="1">
    <source>
        <dbReference type="SAM" id="MobiDB-lite"/>
    </source>
</evidence>
<dbReference type="GO" id="GO:0030687">
    <property type="term" value="C:preribosome, large subunit precursor"/>
    <property type="evidence" value="ECO:0007669"/>
    <property type="project" value="TreeGrafter"/>
</dbReference>
<dbReference type="AlphaFoldDB" id="A0A7S3NH39"/>
<name>A0A7S3NH39_9STRA</name>
<feature type="domain" description="Brix" evidence="2">
    <location>
        <begin position="39"/>
        <end position="307"/>
    </location>
</feature>
<protein>
    <recommendedName>
        <fullName evidence="2">Brix domain-containing protein</fullName>
    </recommendedName>
</protein>
<feature type="compositionally biased region" description="Polar residues" evidence="1">
    <location>
        <begin position="316"/>
        <end position="338"/>
    </location>
</feature>
<feature type="compositionally biased region" description="Basic residues" evidence="1">
    <location>
        <begin position="1"/>
        <end position="13"/>
    </location>
</feature>
<dbReference type="GO" id="GO:0006364">
    <property type="term" value="P:rRNA processing"/>
    <property type="evidence" value="ECO:0007669"/>
    <property type="project" value="InterPro"/>
</dbReference>